<dbReference type="Proteomes" id="UP000257109">
    <property type="component" value="Unassembled WGS sequence"/>
</dbReference>
<proteinExistence type="predicted"/>
<keyword evidence="1" id="KW-1133">Transmembrane helix</keyword>
<comment type="caution">
    <text evidence="3">The sequence shown here is derived from an EMBL/GenBank/DDBJ whole genome shotgun (WGS) entry which is preliminary data.</text>
</comment>
<dbReference type="EMBL" id="QJKJ01000292">
    <property type="protein sequence ID" value="RDY13362.1"/>
    <property type="molecule type" value="Genomic_DNA"/>
</dbReference>
<keyword evidence="4" id="KW-1185">Reference proteome</keyword>
<protein>
    <submittedName>
        <fullName evidence="3">Uncharacterized protein</fullName>
    </submittedName>
</protein>
<dbReference type="OrthoDB" id="999012at2759"/>
<gene>
    <name evidence="3" type="ORF">CR513_01740</name>
</gene>
<feature type="transmembrane region" description="Helical" evidence="1">
    <location>
        <begin position="162"/>
        <end position="183"/>
    </location>
</feature>
<evidence type="ECO:0000313" key="4">
    <source>
        <dbReference type="Proteomes" id="UP000257109"/>
    </source>
</evidence>
<feature type="non-terminal residue" evidence="3">
    <location>
        <position position="1"/>
    </location>
</feature>
<keyword evidence="1" id="KW-0812">Transmembrane</keyword>
<evidence type="ECO:0000313" key="3">
    <source>
        <dbReference type="EMBL" id="RDY13362.1"/>
    </source>
</evidence>
<organism evidence="3 4">
    <name type="scientific">Mucuna pruriens</name>
    <name type="common">Velvet bean</name>
    <name type="synonym">Dolichos pruriens</name>
    <dbReference type="NCBI Taxonomy" id="157652"/>
    <lineage>
        <taxon>Eukaryota</taxon>
        <taxon>Viridiplantae</taxon>
        <taxon>Streptophyta</taxon>
        <taxon>Embryophyta</taxon>
        <taxon>Tracheophyta</taxon>
        <taxon>Spermatophyta</taxon>
        <taxon>Magnoliopsida</taxon>
        <taxon>eudicotyledons</taxon>
        <taxon>Gunneridae</taxon>
        <taxon>Pentapetalae</taxon>
        <taxon>rosids</taxon>
        <taxon>fabids</taxon>
        <taxon>Fabales</taxon>
        <taxon>Fabaceae</taxon>
        <taxon>Papilionoideae</taxon>
        <taxon>50 kb inversion clade</taxon>
        <taxon>NPAAA clade</taxon>
        <taxon>indigoferoid/millettioid clade</taxon>
        <taxon>Phaseoleae</taxon>
        <taxon>Mucuna</taxon>
    </lineage>
</organism>
<keyword evidence="1" id="KW-0472">Membrane</keyword>
<evidence type="ECO:0000256" key="2">
    <source>
        <dbReference type="SAM" id="SignalP"/>
    </source>
</evidence>
<name>A0A371IE90_MUCPR</name>
<reference evidence="3" key="1">
    <citation type="submission" date="2018-05" db="EMBL/GenBank/DDBJ databases">
        <title>Draft genome of Mucuna pruriens seed.</title>
        <authorList>
            <person name="Nnadi N.E."/>
            <person name="Vos R."/>
            <person name="Hasami M.H."/>
            <person name="Devisetty U.K."/>
            <person name="Aguiy J.C."/>
        </authorList>
    </citation>
    <scope>NUCLEOTIDE SEQUENCE [LARGE SCALE GENOMIC DNA]</scope>
    <source>
        <strain evidence="3">JCA_2017</strain>
    </source>
</reference>
<feature type="signal peptide" evidence="2">
    <location>
        <begin position="1"/>
        <end position="18"/>
    </location>
</feature>
<sequence length="202" mass="23446">MVACVAMLKVLLRLVCESDIFFIAILDLGKKRTNMISKFNMNKFTFLSFEYVVNLGCVMDLSYEPCLYNLKPTRNMGIHEQVGLFLYMSGKTISRHFHSVLNVLNMLAKDIIKPIDILNEIKNDTKYYPYFKDYIDAINGTHYEFVFLFISRHLILVRKAKLPLMSWLFVTLACVSPLFGYVMSLFSLKDTKLSHCCLNDFT</sequence>
<evidence type="ECO:0000256" key="1">
    <source>
        <dbReference type="SAM" id="Phobius"/>
    </source>
</evidence>
<dbReference type="AlphaFoldDB" id="A0A371IE90"/>
<accession>A0A371IE90</accession>
<feature type="chain" id="PRO_5016961936" evidence="2">
    <location>
        <begin position="19"/>
        <end position="202"/>
    </location>
</feature>
<keyword evidence="2" id="KW-0732">Signal</keyword>